<proteinExistence type="predicted"/>
<protein>
    <submittedName>
        <fullName evidence="3">Uncharacterized protein</fullName>
    </submittedName>
</protein>
<feature type="signal peptide" evidence="2">
    <location>
        <begin position="1"/>
        <end position="22"/>
    </location>
</feature>
<keyword evidence="2" id="KW-0732">Signal</keyword>
<dbReference type="KEGG" id="lrug:AB8B22_04095"/>
<evidence type="ECO:0000256" key="2">
    <source>
        <dbReference type="SAM" id="SignalP"/>
    </source>
</evidence>
<organism evidence="3">
    <name type="scientific">Leptotrichia rugosa</name>
    <dbReference type="NCBI Taxonomy" id="3239302"/>
    <lineage>
        <taxon>Bacteria</taxon>
        <taxon>Fusobacteriati</taxon>
        <taxon>Fusobacteriota</taxon>
        <taxon>Fusobacteriia</taxon>
        <taxon>Fusobacteriales</taxon>
        <taxon>Leptotrichiaceae</taxon>
        <taxon>Leptotrichia</taxon>
    </lineage>
</organism>
<dbReference type="RefSeq" id="WP_369711757.1">
    <property type="nucleotide sequence ID" value="NZ_CP165644.1"/>
</dbReference>
<evidence type="ECO:0000256" key="1">
    <source>
        <dbReference type="SAM" id="MobiDB-lite"/>
    </source>
</evidence>
<evidence type="ECO:0000313" key="3">
    <source>
        <dbReference type="EMBL" id="XDU67601.1"/>
    </source>
</evidence>
<dbReference type="AlphaFoldDB" id="A0AB39VI41"/>
<feature type="chain" id="PRO_5044347709" evidence="2">
    <location>
        <begin position="23"/>
        <end position="176"/>
    </location>
</feature>
<sequence>MKRLGKKGIMGMALLASLSVYAGVAVGASNTNETVNKKADCKPPQKLELKKDANGNMIAPDGTIVKIVKKEEIESLKAKLKKGAVTLTDEEAENLTQLIKPHFDGPKPDDKMSEECKLEFEKKFKGKKADKNARPRLSKEEIDSLVNSINSKKLTKEESSKLVQLLNRPERHPDIR</sequence>
<name>A0AB39VI41_9FUSO</name>
<accession>A0AB39VI41</accession>
<feature type="region of interest" description="Disordered" evidence="1">
    <location>
        <begin position="157"/>
        <end position="176"/>
    </location>
</feature>
<gene>
    <name evidence="3" type="ORF">AB8B22_04095</name>
</gene>
<reference evidence="3" key="1">
    <citation type="submission" date="2024-07" db="EMBL/GenBank/DDBJ databases">
        <authorList>
            <person name="Li X.-J."/>
            <person name="Wang X."/>
        </authorList>
    </citation>
    <scope>NUCLEOTIDE SEQUENCE</scope>
    <source>
        <strain evidence="3">HSP-334</strain>
    </source>
</reference>
<dbReference type="EMBL" id="CP165644">
    <property type="protein sequence ID" value="XDU67601.1"/>
    <property type="molecule type" value="Genomic_DNA"/>
</dbReference>